<dbReference type="GeneID" id="78817087"/>
<feature type="domain" description="Tc1-like transposase DDE" evidence="1">
    <location>
        <begin position="29"/>
        <end position="133"/>
    </location>
</feature>
<dbReference type="PANTHER" id="PTHR46564:SF1">
    <property type="entry name" value="TRANSPOSASE"/>
    <property type="match status" value="1"/>
</dbReference>
<dbReference type="KEGG" id="msi:Msm_0460"/>
<dbReference type="PATRIC" id="fig|420247.28.peg.459"/>
<organism evidence="2 3">
    <name type="scientific">Methanobrevibacter smithii (strain ATCC 35061 / DSM 861 / OCM 144 / PS)</name>
    <dbReference type="NCBI Taxonomy" id="420247"/>
    <lineage>
        <taxon>Archaea</taxon>
        <taxon>Methanobacteriati</taxon>
        <taxon>Methanobacteriota</taxon>
        <taxon>Methanomada group</taxon>
        <taxon>Methanobacteria</taxon>
        <taxon>Methanobacteriales</taxon>
        <taxon>Methanobacteriaceae</taxon>
        <taxon>Methanobrevibacter</taxon>
    </lineage>
</organism>
<sequence length="184" mass="22302">MKITKFFTEKIIKTIEKYKDDTTSTIARIIGKHCNRESHNNVKKRREIKRKITLNLLEKEDLITKMQNEQRICLILDNYSIHKSAFIKKIALPPNITLIYLPPYSPHLNPIEQIWRQMKREIKHHYLESREFLQELTIKTYKKSIYKTKVHDKWLETFITKVWQLTIFSKIMANSHRHNLKMKK</sequence>
<evidence type="ECO:0000313" key="3">
    <source>
        <dbReference type="Proteomes" id="UP000001992"/>
    </source>
</evidence>
<dbReference type="eggNOG" id="arCOG02129">
    <property type="taxonomic scope" value="Archaea"/>
</dbReference>
<dbReference type="InterPro" id="IPR036397">
    <property type="entry name" value="RNaseH_sf"/>
</dbReference>
<reference evidence="2 3" key="1">
    <citation type="journal article" date="2007" name="Proc. Natl. Acad. Sci. U.S.A.">
        <title>Genomic and metabolic adaptations of Methanobrevibacter smithii to the human gut.</title>
        <authorList>
            <person name="Samuel B.S."/>
            <person name="Hansen E.E."/>
            <person name="Manchester J.K."/>
            <person name="Coutinho P.M."/>
            <person name="Henrissat B."/>
            <person name="Fulton R."/>
            <person name="Latreille P."/>
            <person name="Kim K."/>
            <person name="Wilson R.K."/>
            <person name="Gordon J.I."/>
        </authorList>
    </citation>
    <scope>NUCLEOTIDE SEQUENCE [LARGE SCALE GENOMIC DNA]</scope>
    <source>
        <strain evidence="3">ATCC 35061 / DSM 861 / OCM 144 / PS</strain>
    </source>
</reference>
<dbReference type="EnsemblBacteria" id="ABQ86665">
    <property type="protein sequence ID" value="ABQ86665"/>
    <property type="gene ID" value="Msm_0460"/>
</dbReference>
<dbReference type="Gene3D" id="3.30.420.10">
    <property type="entry name" value="Ribonuclease H-like superfamily/Ribonuclease H"/>
    <property type="match status" value="1"/>
</dbReference>
<dbReference type="InterPro" id="IPR038717">
    <property type="entry name" value="Tc1-like_DDE_dom"/>
</dbReference>
<dbReference type="EMBL" id="CP000678">
    <property type="protein sequence ID" value="ABQ86665.1"/>
    <property type="molecule type" value="Genomic_DNA"/>
</dbReference>
<dbReference type="InterPro" id="IPR012337">
    <property type="entry name" value="RNaseH-like_sf"/>
</dbReference>
<dbReference type="Pfam" id="PF13358">
    <property type="entry name" value="DDE_3"/>
    <property type="match status" value="1"/>
</dbReference>
<dbReference type="RefSeq" id="WP_011953901.1">
    <property type="nucleotide sequence ID" value="NC_009515.1"/>
</dbReference>
<dbReference type="HOGENOM" id="CLU_125811_0_0_2"/>
<name>A5UKD7_METS3</name>
<dbReference type="PANTHER" id="PTHR46564">
    <property type="entry name" value="TRANSPOSASE"/>
    <property type="match status" value="1"/>
</dbReference>
<protein>
    <submittedName>
        <fullName evidence="2">Predicted transposase</fullName>
    </submittedName>
</protein>
<proteinExistence type="predicted"/>
<evidence type="ECO:0000313" key="2">
    <source>
        <dbReference type="EMBL" id="ABQ86665.1"/>
    </source>
</evidence>
<dbReference type="GO" id="GO:0003676">
    <property type="term" value="F:nucleic acid binding"/>
    <property type="evidence" value="ECO:0007669"/>
    <property type="project" value="InterPro"/>
</dbReference>
<gene>
    <name evidence="2" type="ordered locus">Msm_0460</name>
</gene>
<dbReference type="Proteomes" id="UP000001992">
    <property type="component" value="Chromosome"/>
</dbReference>
<dbReference type="BioCyc" id="MSMI420247:GHWZ-466-MONOMER"/>
<accession>A5UKD7</accession>
<keyword evidence="3" id="KW-1185">Reference proteome</keyword>
<dbReference type="STRING" id="420247.Msm_0460"/>
<dbReference type="AlphaFoldDB" id="A5UKD7"/>
<evidence type="ECO:0000259" key="1">
    <source>
        <dbReference type="Pfam" id="PF13358"/>
    </source>
</evidence>
<dbReference type="SUPFAM" id="SSF53098">
    <property type="entry name" value="Ribonuclease H-like"/>
    <property type="match status" value="1"/>
</dbReference>